<organism evidence="1 2">
    <name type="scientific">Tumebacillus avium</name>
    <dbReference type="NCBI Taxonomy" id="1903704"/>
    <lineage>
        <taxon>Bacteria</taxon>
        <taxon>Bacillati</taxon>
        <taxon>Bacillota</taxon>
        <taxon>Bacilli</taxon>
        <taxon>Bacillales</taxon>
        <taxon>Alicyclobacillaceae</taxon>
        <taxon>Tumebacillus</taxon>
    </lineage>
</organism>
<dbReference type="EMBL" id="CP021434">
    <property type="protein sequence ID" value="ARU61732.1"/>
    <property type="molecule type" value="Genomic_DNA"/>
</dbReference>
<sequence length="145" mass="16246">MSDQINVEVKFENGQIVYTKELMEAMWAPSRLAPHNVDGAYQFDVEGKNIGIVDLLCYLDEVSPGLRDQGPEKIVEAILGLINAVYLGDEEYMLTGVVLDLYGIEYEGRAGIVFRTAVLSNQIDVEEIQKIREIGKIKFPVPKPE</sequence>
<dbReference type="OrthoDB" id="2381417at2"/>
<keyword evidence="2" id="KW-1185">Reference proteome</keyword>
<gene>
    <name evidence="1" type="ORF">CBW65_12380</name>
</gene>
<accession>A0A1Y0IMD8</accession>
<dbReference type="KEGG" id="tum:CBW65_12380"/>
<evidence type="ECO:0000313" key="1">
    <source>
        <dbReference type="EMBL" id="ARU61732.1"/>
    </source>
</evidence>
<protein>
    <submittedName>
        <fullName evidence="1">Uncharacterized protein</fullName>
    </submittedName>
</protein>
<reference evidence="2" key="1">
    <citation type="submission" date="2017-05" db="EMBL/GenBank/DDBJ databases">
        <authorList>
            <person name="Sung H."/>
        </authorList>
    </citation>
    <scope>NUCLEOTIDE SEQUENCE [LARGE SCALE GENOMIC DNA]</scope>
    <source>
        <strain evidence="2">AR23208</strain>
    </source>
</reference>
<dbReference type="RefSeq" id="WP_087457102.1">
    <property type="nucleotide sequence ID" value="NZ_CP021434.1"/>
</dbReference>
<evidence type="ECO:0000313" key="2">
    <source>
        <dbReference type="Proteomes" id="UP000195437"/>
    </source>
</evidence>
<dbReference type="Proteomes" id="UP000195437">
    <property type="component" value="Chromosome"/>
</dbReference>
<proteinExistence type="predicted"/>
<name>A0A1Y0IMD8_9BACL</name>
<dbReference type="AlphaFoldDB" id="A0A1Y0IMD8"/>